<evidence type="ECO:0008006" key="3">
    <source>
        <dbReference type="Google" id="ProtNLM"/>
    </source>
</evidence>
<reference evidence="1" key="1">
    <citation type="submission" date="2025-08" db="UniProtKB">
        <authorList>
            <consortium name="Ensembl"/>
        </authorList>
    </citation>
    <scope>IDENTIFICATION</scope>
</reference>
<evidence type="ECO:0000313" key="2">
    <source>
        <dbReference type="Proteomes" id="UP000261660"/>
    </source>
</evidence>
<dbReference type="InParanoid" id="A0A3Q3FA80"/>
<protein>
    <recommendedName>
        <fullName evidence="3">Endonuclease/exonuclease/phosphatase domain-containing protein</fullName>
    </recommendedName>
</protein>
<evidence type="ECO:0000313" key="1">
    <source>
        <dbReference type="Ensembl" id="ENSLBEP00000016509.1"/>
    </source>
</evidence>
<dbReference type="InterPro" id="IPR036691">
    <property type="entry name" value="Endo/exonu/phosph_ase_sf"/>
</dbReference>
<dbReference type="GeneTree" id="ENSGT01120000272313"/>
<dbReference type="Gene3D" id="3.60.10.10">
    <property type="entry name" value="Endonuclease/exonuclease/phosphatase"/>
    <property type="match status" value="1"/>
</dbReference>
<dbReference type="STRING" id="56723.ENSLBEP00000016509"/>
<dbReference type="Proteomes" id="UP000261660">
    <property type="component" value="Unplaced"/>
</dbReference>
<name>A0A3Q3FA80_9LABR</name>
<dbReference type="SUPFAM" id="SSF56219">
    <property type="entry name" value="DNase I-like"/>
    <property type="match status" value="1"/>
</dbReference>
<reference evidence="1" key="2">
    <citation type="submission" date="2025-09" db="UniProtKB">
        <authorList>
            <consortium name="Ensembl"/>
        </authorList>
    </citation>
    <scope>IDENTIFICATION</scope>
</reference>
<keyword evidence="2" id="KW-1185">Reference proteome</keyword>
<dbReference type="AlphaFoldDB" id="A0A3Q3FA80"/>
<accession>A0A3Q3FA80</accession>
<dbReference type="Ensembl" id="ENSLBET00000017451.1">
    <property type="protein sequence ID" value="ENSLBEP00000016509.1"/>
    <property type="gene ID" value="ENSLBEG00000012750.1"/>
</dbReference>
<sequence>LASGPTTNSLMINCDPNFRFVLNQLDSFNEKKVDFWTKHIAFLQESHLTDAEDLKLKRDWVGEVFYSSYNSSCRGVVILSRNSTGRWIILKCHINQEPFTLINIYGPNNDDALFSKDILLAAAQIYGKCIMAGDYNLTLI</sequence>
<proteinExistence type="predicted"/>
<organism evidence="1 2">
    <name type="scientific">Labrus bergylta</name>
    <name type="common">ballan wrasse</name>
    <dbReference type="NCBI Taxonomy" id="56723"/>
    <lineage>
        <taxon>Eukaryota</taxon>
        <taxon>Metazoa</taxon>
        <taxon>Chordata</taxon>
        <taxon>Craniata</taxon>
        <taxon>Vertebrata</taxon>
        <taxon>Euteleostomi</taxon>
        <taxon>Actinopterygii</taxon>
        <taxon>Neopterygii</taxon>
        <taxon>Teleostei</taxon>
        <taxon>Neoteleostei</taxon>
        <taxon>Acanthomorphata</taxon>
        <taxon>Eupercaria</taxon>
        <taxon>Labriformes</taxon>
        <taxon>Labridae</taxon>
        <taxon>Labrus</taxon>
    </lineage>
</organism>